<proteinExistence type="predicted"/>
<sequence length="77" mass="8892">MFLHLLHTHGFCLTSIRKENEPRAALIERNLNLNFYSEMIKLNDLRKGAFLQVGSPQQNQIRLVSDDPELLESKVSL</sequence>
<organism evidence="1 2">
    <name type="scientific">Ameca splendens</name>
    <dbReference type="NCBI Taxonomy" id="208324"/>
    <lineage>
        <taxon>Eukaryota</taxon>
        <taxon>Metazoa</taxon>
        <taxon>Chordata</taxon>
        <taxon>Craniata</taxon>
        <taxon>Vertebrata</taxon>
        <taxon>Euteleostomi</taxon>
        <taxon>Actinopterygii</taxon>
        <taxon>Neopterygii</taxon>
        <taxon>Teleostei</taxon>
        <taxon>Neoteleostei</taxon>
        <taxon>Acanthomorphata</taxon>
        <taxon>Ovalentaria</taxon>
        <taxon>Atherinomorphae</taxon>
        <taxon>Cyprinodontiformes</taxon>
        <taxon>Goodeidae</taxon>
        <taxon>Ameca</taxon>
    </lineage>
</organism>
<reference evidence="1 2" key="1">
    <citation type="submission" date="2021-06" db="EMBL/GenBank/DDBJ databases">
        <authorList>
            <person name="Palmer J.M."/>
        </authorList>
    </citation>
    <scope>NUCLEOTIDE SEQUENCE [LARGE SCALE GENOMIC DNA]</scope>
    <source>
        <strain evidence="1 2">AS_MEX2019</strain>
        <tissue evidence="1">Muscle</tissue>
    </source>
</reference>
<gene>
    <name evidence="1" type="ORF">AMECASPLE_018318</name>
</gene>
<evidence type="ECO:0000313" key="2">
    <source>
        <dbReference type="Proteomes" id="UP001469553"/>
    </source>
</evidence>
<protein>
    <submittedName>
        <fullName evidence="1">Uncharacterized protein</fullName>
    </submittedName>
</protein>
<keyword evidence="2" id="KW-1185">Reference proteome</keyword>
<comment type="caution">
    <text evidence="1">The sequence shown here is derived from an EMBL/GenBank/DDBJ whole genome shotgun (WGS) entry which is preliminary data.</text>
</comment>
<evidence type="ECO:0000313" key="1">
    <source>
        <dbReference type="EMBL" id="MEQ2284121.1"/>
    </source>
</evidence>
<dbReference type="Proteomes" id="UP001469553">
    <property type="component" value="Unassembled WGS sequence"/>
</dbReference>
<dbReference type="EMBL" id="JAHRIP010010824">
    <property type="protein sequence ID" value="MEQ2284121.1"/>
    <property type="molecule type" value="Genomic_DNA"/>
</dbReference>
<accession>A0ABV0XRM6</accession>
<name>A0ABV0XRM6_9TELE</name>